<evidence type="ECO:0000313" key="2">
    <source>
        <dbReference type="Proteomes" id="UP000142477"/>
    </source>
</evidence>
<dbReference type="OrthoDB" id="30768at10239"/>
<accession>A0A0M3ZRS2</accession>
<dbReference type="EMBL" id="KP728110">
    <property type="protein sequence ID" value="ALA62534.1"/>
    <property type="molecule type" value="Genomic_DNA"/>
</dbReference>
<dbReference type="InterPro" id="IPR020387">
    <property type="entry name" value="AcMNPV_Orf112"/>
</dbReference>
<proteinExistence type="predicted"/>
<protein>
    <submittedName>
        <fullName evidence="1">Uncharacterized protein</fullName>
    </submittedName>
</protein>
<evidence type="ECO:0000313" key="1">
    <source>
        <dbReference type="EMBL" id="ALA62534.1"/>
    </source>
</evidence>
<dbReference type="Proteomes" id="UP000142477">
    <property type="component" value="Segment"/>
</dbReference>
<organism evidence="1 2">
    <name type="scientific">Turkeypox virus</name>
    <dbReference type="NCBI Taxonomy" id="336486"/>
    <lineage>
        <taxon>Viruses</taxon>
        <taxon>Varidnaviria</taxon>
        <taxon>Bamfordvirae</taxon>
        <taxon>Nucleocytoviricota</taxon>
        <taxon>Pokkesviricetes</taxon>
        <taxon>Chitovirales</taxon>
        <taxon>Poxviridae</taxon>
        <taxon>Chordopoxvirinae</taxon>
        <taxon>Avipoxvirus</taxon>
        <taxon>Avipoxvirus turkeypox</taxon>
    </lineage>
</organism>
<dbReference type="Pfam" id="PF10860">
    <property type="entry name" value="DUF2661"/>
    <property type="match status" value="1"/>
</dbReference>
<dbReference type="KEGG" id="vg:26122850"/>
<dbReference type="GeneID" id="26122850"/>
<keyword evidence="2" id="KW-1185">Reference proteome</keyword>
<name>A0A0M3ZRS2_9POXV</name>
<sequence>MNLIYVWYSDKHFIIDSLYFPYMSNLLYNSRYRRCYVFYYVDSSDSGNFRDIADDNIYYYDFGNVFPKYTMEMSSLKNIAQKIDFMKIVLLCHAFEVLREEDDLMLLDFDCHILSVKNKIYNFEPFYCKDVTSLEVLVDNEADSYIENYATRIDRLGSYRLLQIFIDIKDNYINGSNSNSLIYALYISMTVRYFKQYHDYDFSTVYKDMRLISSVDITYSRGSTWKNTNNGYNDNPYWVIKYKRPFNKEIKDKIYEFILFNKFLELYNILYEEINFPYNYNIFWLNNKQRNGTLKEMVYERIPSGEQSIYISLIDRIYKKQQLYAKYHL</sequence>
<dbReference type="RefSeq" id="YP_009177181.1">
    <property type="nucleotide sequence ID" value="NC_028238.1"/>
</dbReference>
<reference evidence="1 2" key="1">
    <citation type="journal article" date="2015" name="Infect. Genet. Evol.">
        <title>Unique genomic organization of a novel Avipoxvirus detected in turkey (Meleagris gallopavo).</title>
        <authorList>
            <person name="Banyai K."/>
            <person name="Palya V."/>
            <person name="Denes B."/>
            <person name="Glavits R."/>
            <person name="Ivanics E."/>
            <person name="Horvath B."/>
            <person name="Farkas S.L."/>
            <person name="Marton S."/>
            <person name="Balint A."/>
            <person name="Gyuranecz M."/>
            <person name="Erdelyi K."/>
            <person name="Dan A."/>
        </authorList>
    </citation>
    <scope>NUCLEOTIDE SEQUENCE [LARGE SCALE GENOMIC DNA]</scope>
    <source>
        <strain evidence="1 2">TKPV-HU1124/2011</strain>
    </source>
</reference>